<dbReference type="Gene3D" id="3.30.70.930">
    <property type="match status" value="1"/>
</dbReference>
<comment type="caution">
    <text evidence="3">The sequence shown here is derived from an EMBL/GenBank/DDBJ whole genome shotgun (WGS) entry which is preliminary data.</text>
</comment>
<evidence type="ECO:0000313" key="3">
    <source>
        <dbReference type="EMBL" id="KFI94795.1"/>
    </source>
</evidence>
<evidence type="ECO:0000313" key="4">
    <source>
        <dbReference type="Proteomes" id="UP000029033"/>
    </source>
</evidence>
<sequence>MTFDRNAIKQEVPIDPKTGKPYLNTVAAIQIAPHGVGSELSGYVAEAVEVIRESGLPQSTNAVFTNVEGDLDEVLRVAGDAAKKLAEQGYRTSLVLHMDIRPGFTGQLIEKPKLVDEIIAAKQGEE</sequence>
<evidence type="ECO:0000259" key="2">
    <source>
        <dbReference type="Pfam" id="PF01910"/>
    </source>
</evidence>
<dbReference type="eggNOG" id="COG0011">
    <property type="taxonomic scope" value="Bacteria"/>
</dbReference>
<gene>
    <name evidence="3" type="ORF">BSCA_0850</name>
</gene>
<comment type="similarity">
    <text evidence="1">Belongs to the UPF0045 family.</text>
</comment>
<dbReference type="GeneID" id="85166358"/>
<organism evidence="3 4">
    <name type="scientific">Bifidobacterium scardovii</name>
    <dbReference type="NCBI Taxonomy" id="158787"/>
    <lineage>
        <taxon>Bacteria</taxon>
        <taxon>Bacillati</taxon>
        <taxon>Actinomycetota</taxon>
        <taxon>Actinomycetes</taxon>
        <taxon>Bifidobacteriales</taxon>
        <taxon>Bifidobacteriaceae</taxon>
        <taxon>Bifidobacterium</taxon>
    </lineage>
</organism>
<dbReference type="SUPFAM" id="SSF89957">
    <property type="entry name" value="MTH1187/YkoF-like"/>
    <property type="match status" value="1"/>
</dbReference>
<name>A0A087DGZ5_9BIFI</name>
<dbReference type="AlphaFoldDB" id="A0A087DGZ5"/>
<dbReference type="OrthoDB" id="9793516at2"/>
<dbReference type="GO" id="GO:0005829">
    <property type="term" value="C:cytosol"/>
    <property type="evidence" value="ECO:0007669"/>
    <property type="project" value="TreeGrafter"/>
</dbReference>
<evidence type="ECO:0000256" key="1">
    <source>
        <dbReference type="ARBA" id="ARBA00010272"/>
    </source>
</evidence>
<dbReference type="STRING" id="158787.BSCA_0850"/>
<dbReference type="PANTHER" id="PTHR33777:SF1">
    <property type="entry name" value="UPF0045 PROTEIN ECM15"/>
    <property type="match status" value="1"/>
</dbReference>
<dbReference type="EMBL" id="JGZO01000006">
    <property type="protein sequence ID" value="KFI94795.1"/>
    <property type="molecule type" value="Genomic_DNA"/>
</dbReference>
<dbReference type="RefSeq" id="WP_033517793.1">
    <property type="nucleotide sequence ID" value="NZ_CAJPMS010000030.1"/>
</dbReference>
<dbReference type="PANTHER" id="PTHR33777">
    <property type="entry name" value="UPF0045 PROTEIN ECM15"/>
    <property type="match status" value="1"/>
</dbReference>
<keyword evidence="4" id="KW-1185">Reference proteome</keyword>
<dbReference type="InterPro" id="IPR029756">
    <property type="entry name" value="MTH1187/YkoF-like"/>
</dbReference>
<proteinExistence type="inferred from homology"/>
<feature type="domain" description="Thiamine-binding protein" evidence="2">
    <location>
        <begin position="27"/>
        <end position="115"/>
    </location>
</feature>
<reference evidence="3 4" key="1">
    <citation type="submission" date="2014-03" db="EMBL/GenBank/DDBJ databases">
        <title>Genomics of Bifidobacteria.</title>
        <authorList>
            <person name="Ventura M."/>
            <person name="Milani C."/>
            <person name="Lugli G.A."/>
        </authorList>
    </citation>
    <scope>NUCLEOTIDE SEQUENCE [LARGE SCALE GENOMIC DNA]</scope>
    <source>
        <strain evidence="3 4">LMG 21589</strain>
    </source>
</reference>
<protein>
    <recommendedName>
        <fullName evidence="2">Thiamine-binding protein domain-containing protein</fullName>
    </recommendedName>
</protein>
<accession>A0A087DGZ5</accession>
<dbReference type="InterPro" id="IPR002767">
    <property type="entry name" value="Thiamine_BP"/>
</dbReference>
<dbReference type="InterPro" id="IPR051614">
    <property type="entry name" value="UPF0045_domain"/>
</dbReference>
<dbReference type="Pfam" id="PF01910">
    <property type="entry name" value="Thiamine_BP"/>
    <property type="match status" value="1"/>
</dbReference>
<dbReference type="Proteomes" id="UP000029033">
    <property type="component" value="Unassembled WGS sequence"/>
</dbReference>